<proteinExistence type="predicted"/>
<dbReference type="EMBL" id="CBTN010000059">
    <property type="protein sequence ID" value="CDH58675.1"/>
    <property type="molecule type" value="Genomic_DNA"/>
</dbReference>
<evidence type="ECO:0000313" key="2">
    <source>
        <dbReference type="Proteomes" id="UP000027586"/>
    </source>
</evidence>
<dbReference type="OrthoDB" id="2266051at2759"/>
<reference evidence="1" key="1">
    <citation type="submission" date="2013-08" db="EMBL/GenBank/DDBJ databases">
        <title>Gene expansion shapes genome architecture in the human pathogen Lichtheimia corymbifera: an evolutionary genomics analysis in the ancient terrestrial Mucorales (Mucoromycotina).</title>
        <authorList>
            <person name="Schwartze V.U."/>
            <person name="Winter S."/>
            <person name="Shelest E."/>
            <person name="Marcet-Houben M."/>
            <person name="Horn F."/>
            <person name="Wehner S."/>
            <person name="Hoffmann K."/>
            <person name="Riege K."/>
            <person name="Sammeth M."/>
            <person name="Nowrousian M."/>
            <person name="Valiante V."/>
            <person name="Linde J."/>
            <person name="Jacobsen I.D."/>
            <person name="Marz M."/>
            <person name="Brakhage A.A."/>
            <person name="Gabaldon T."/>
            <person name="Bocker S."/>
            <person name="Voigt K."/>
        </authorList>
    </citation>
    <scope>NUCLEOTIDE SEQUENCE [LARGE SCALE GENOMIC DNA]</scope>
    <source>
        <strain evidence="1">FSU 9682</strain>
    </source>
</reference>
<gene>
    <name evidence="1" type="ORF">LCOR_09528.1</name>
</gene>
<dbReference type="Proteomes" id="UP000027586">
    <property type="component" value="Unassembled WGS sequence"/>
</dbReference>
<protein>
    <submittedName>
        <fullName evidence="1">Uncharacterized protein</fullName>
    </submittedName>
</protein>
<keyword evidence="2" id="KW-1185">Reference proteome</keyword>
<dbReference type="AlphaFoldDB" id="A0A068S9L7"/>
<dbReference type="VEuPathDB" id="FungiDB:LCOR_09528.1"/>
<name>A0A068S9L7_9FUNG</name>
<organism evidence="1 2">
    <name type="scientific">Lichtheimia corymbifera JMRC:FSU:9682</name>
    <dbReference type="NCBI Taxonomy" id="1263082"/>
    <lineage>
        <taxon>Eukaryota</taxon>
        <taxon>Fungi</taxon>
        <taxon>Fungi incertae sedis</taxon>
        <taxon>Mucoromycota</taxon>
        <taxon>Mucoromycotina</taxon>
        <taxon>Mucoromycetes</taxon>
        <taxon>Mucorales</taxon>
        <taxon>Lichtheimiaceae</taxon>
        <taxon>Lichtheimia</taxon>
    </lineage>
</organism>
<accession>A0A068S9L7</accession>
<comment type="caution">
    <text evidence="1">The sequence shown here is derived from an EMBL/GenBank/DDBJ whole genome shotgun (WGS) entry which is preliminary data.</text>
</comment>
<sequence length="266" mass="30439">MEYLNTFSDLNNIKDIAARGKEDSFDFDDDFDLDWAQLSIRFALRLFESGYLPLSDQAEADIIRRGRNGKYGKFLRRNSTTTGSQLNRKKHGHRADFLFKTAEHEFGCAEVGKKDEGEAGRKELSEGRLSCPKMVHDMMPDLTQGYSSSPGDLVMVGFIMMGLKPKILTVDRPSTYTCRVSSTDSLYFPTRIQLTTKFSKLLIAICQELGRQHASHHRRWRTGHQHCIKYAESNNNNSFRYVPQPRCTHPNVAALLLKSNHHIKHI</sequence>
<evidence type="ECO:0000313" key="1">
    <source>
        <dbReference type="EMBL" id="CDH58675.1"/>
    </source>
</evidence>